<dbReference type="Proteomes" id="UP000800093">
    <property type="component" value="Unassembled WGS sequence"/>
</dbReference>
<dbReference type="PANTHER" id="PTHR35006:SF2">
    <property type="entry name" value="GLYOXALASE FAMILY PROTEIN (AFU_ORTHOLOGUE AFUA_5G14830)"/>
    <property type="match status" value="1"/>
</dbReference>
<dbReference type="SUPFAM" id="SSF54593">
    <property type="entry name" value="Glyoxalase/Bleomycin resistance protein/Dihydroxybiphenyl dioxygenase"/>
    <property type="match status" value="1"/>
</dbReference>
<keyword evidence="2" id="KW-0223">Dioxygenase</keyword>
<evidence type="ECO:0000313" key="2">
    <source>
        <dbReference type="EMBL" id="KAF2258994.1"/>
    </source>
</evidence>
<protein>
    <submittedName>
        <fullName evidence="2">Glyoxalase/Bleomycin resistance protein/Dihydroxybiphenyl dioxygenase</fullName>
    </submittedName>
</protein>
<dbReference type="EMBL" id="ML986725">
    <property type="protein sequence ID" value="KAF2258994.1"/>
    <property type="molecule type" value="Genomic_DNA"/>
</dbReference>
<evidence type="ECO:0000313" key="3">
    <source>
        <dbReference type="Proteomes" id="UP000800093"/>
    </source>
</evidence>
<sequence>MSGTEQFVFTRDTHTITPNMTIDHVGFAVPPSRFDTIIAFYNAALTPIGYFKQHEFPGQAVGFGPSKAETPFWIAAREDANPSGFHLAFRAKDHETVQRFHEEALKAGGTCNGKPGLREMYHPNYYAAFVIDPAGNNLEVVDHLPH</sequence>
<dbReference type="CDD" id="cd07262">
    <property type="entry name" value="VOC_like"/>
    <property type="match status" value="1"/>
</dbReference>
<keyword evidence="2" id="KW-0560">Oxidoreductase</keyword>
<dbReference type="Gene3D" id="3.10.180.10">
    <property type="entry name" value="2,3-Dihydroxybiphenyl 1,2-Dioxygenase, domain 1"/>
    <property type="match status" value="1"/>
</dbReference>
<comment type="caution">
    <text evidence="2">The sequence shown here is derived from an EMBL/GenBank/DDBJ whole genome shotgun (WGS) entry which is preliminary data.</text>
</comment>
<dbReference type="PANTHER" id="PTHR35006">
    <property type="entry name" value="GLYOXALASE FAMILY PROTEIN (AFU_ORTHOLOGUE AFUA_5G14830)"/>
    <property type="match status" value="1"/>
</dbReference>
<gene>
    <name evidence="2" type="ORF">CC78DRAFT_572158</name>
</gene>
<dbReference type="AlphaFoldDB" id="A0A9P4K3Y2"/>
<name>A0A9P4K3Y2_9PLEO</name>
<dbReference type="OrthoDB" id="10249419at2759"/>
<reference evidence="3" key="1">
    <citation type="journal article" date="2020" name="Stud. Mycol.">
        <title>101 Dothideomycetes genomes: A test case for predicting lifestyles and emergence of pathogens.</title>
        <authorList>
            <person name="Haridas S."/>
            <person name="Albert R."/>
            <person name="Binder M."/>
            <person name="Bloem J."/>
            <person name="LaButti K."/>
            <person name="Salamov A."/>
            <person name="Andreopoulos B."/>
            <person name="Baker S."/>
            <person name="Barry K."/>
            <person name="Bills G."/>
            <person name="Bluhm B."/>
            <person name="Cannon C."/>
            <person name="Castanera R."/>
            <person name="Culley D."/>
            <person name="Daum C."/>
            <person name="Ezra D."/>
            <person name="Gonzalez J."/>
            <person name="Henrissat B."/>
            <person name="Kuo A."/>
            <person name="Liang C."/>
            <person name="Lipzen A."/>
            <person name="Lutzoni F."/>
            <person name="Magnuson J."/>
            <person name="Mondo S."/>
            <person name="Nolan M."/>
            <person name="Ohm R."/>
            <person name="Pangilinan J."/>
            <person name="Park H.-J."/>
            <person name="Ramirez L."/>
            <person name="Alfaro M."/>
            <person name="Sun H."/>
            <person name="Tritt A."/>
            <person name="Yoshinaga Y."/>
            <person name="Zwiers L.-H."/>
            <person name="Turgeon B."/>
            <person name="Goodwin S."/>
            <person name="Spatafora J."/>
            <person name="Crous P."/>
            <person name="Grigoriev I."/>
        </authorList>
    </citation>
    <scope>NUCLEOTIDE SEQUENCE [LARGE SCALE GENOMIC DNA]</scope>
    <source>
        <strain evidence="3">CBS 304.66</strain>
    </source>
</reference>
<dbReference type="InterPro" id="IPR037523">
    <property type="entry name" value="VOC_core"/>
</dbReference>
<proteinExistence type="predicted"/>
<dbReference type="InterPro" id="IPR029068">
    <property type="entry name" value="Glyas_Bleomycin-R_OHBP_Dase"/>
</dbReference>
<organism evidence="2 3">
    <name type="scientific">Lojkania enalia</name>
    <dbReference type="NCBI Taxonomy" id="147567"/>
    <lineage>
        <taxon>Eukaryota</taxon>
        <taxon>Fungi</taxon>
        <taxon>Dikarya</taxon>
        <taxon>Ascomycota</taxon>
        <taxon>Pezizomycotina</taxon>
        <taxon>Dothideomycetes</taxon>
        <taxon>Pleosporomycetidae</taxon>
        <taxon>Pleosporales</taxon>
        <taxon>Pleosporales incertae sedis</taxon>
        <taxon>Lojkania</taxon>
    </lineage>
</organism>
<dbReference type="PROSITE" id="PS51819">
    <property type="entry name" value="VOC"/>
    <property type="match status" value="1"/>
</dbReference>
<accession>A0A9P4K3Y2</accession>
<feature type="domain" description="VOC" evidence="1">
    <location>
        <begin position="21"/>
        <end position="143"/>
    </location>
</feature>
<keyword evidence="3" id="KW-1185">Reference proteome</keyword>
<evidence type="ECO:0000259" key="1">
    <source>
        <dbReference type="PROSITE" id="PS51819"/>
    </source>
</evidence>
<dbReference type="GO" id="GO:0051213">
    <property type="term" value="F:dioxygenase activity"/>
    <property type="evidence" value="ECO:0007669"/>
    <property type="project" value="UniProtKB-KW"/>
</dbReference>